<dbReference type="RefSeq" id="WP_171796349.1">
    <property type="nucleotide sequence ID" value="NZ_JAVDRD010000016.1"/>
</dbReference>
<reference evidence="1 2" key="1">
    <citation type="submission" date="2023-07" db="EMBL/GenBank/DDBJ databases">
        <title>Sorghum-associated microbial communities from plants grown in Nebraska, USA.</title>
        <authorList>
            <person name="Schachtman D."/>
        </authorList>
    </citation>
    <scope>NUCLEOTIDE SEQUENCE [LARGE SCALE GENOMIC DNA]</scope>
    <source>
        <strain evidence="1 2">DS1027</strain>
    </source>
</reference>
<keyword evidence="2" id="KW-1185">Reference proteome</keyword>
<comment type="caution">
    <text evidence="1">The sequence shown here is derived from an EMBL/GenBank/DDBJ whole genome shotgun (WGS) entry which is preliminary data.</text>
</comment>
<dbReference type="EMBL" id="JAVDRD010000016">
    <property type="protein sequence ID" value="MDR6513169.1"/>
    <property type="molecule type" value="Genomic_DNA"/>
</dbReference>
<gene>
    <name evidence="1" type="ORF">J2792_004061</name>
</gene>
<organism evidence="1 2">
    <name type="scientific">Novosphingobium capsulatum</name>
    <dbReference type="NCBI Taxonomy" id="13688"/>
    <lineage>
        <taxon>Bacteria</taxon>
        <taxon>Pseudomonadati</taxon>
        <taxon>Pseudomonadota</taxon>
        <taxon>Alphaproteobacteria</taxon>
        <taxon>Sphingomonadales</taxon>
        <taxon>Sphingomonadaceae</taxon>
        <taxon>Novosphingobium</taxon>
    </lineage>
</organism>
<evidence type="ECO:0000313" key="1">
    <source>
        <dbReference type="EMBL" id="MDR6513169.1"/>
    </source>
</evidence>
<sequence length="234" mass="25163">MPVDNDRVIAIAKASAIATYRWKNRGRAPIGYIQGMAIAYAEVYEDLAAGDEVATAIAAPLLGDDAHDVLDWYDAILGDAGLGLDDAQARLTAVFAILLGLGMRESSGKHCEGRDVSAENVTAETAEAGLFQVSHNSIHAQPLLQPLFAHYHGRDDLLTVFDDGVHCSASSWKDWGEGPGVEFQALTKSCPKFAVLYAALLLRHQRKHWGPINRKEAEVTADTAALLSAVRASL</sequence>
<protein>
    <submittedName>
        <fullName evidence="1">Uncharacterized protein</fullName>
    </submittedName>
</protein>
<dbReference type="Proteomes" id="UP001184150">
    <property type="component" value="Unassembled WGS sequence"/>
</dbReference>
<accession>A0ABU1MSF8</accession>
<proteinExistence type="predicted"/>
<evidence type="ECO:0000313" key="2">
    <source>
        <dbReference type="Proteomes" id="UP001184150"/>
    </source>
</evidence>
<name>A0ABU1MSF8_9SPHN</name>